<dbReference type="Pfam" id="PF13419">
    <property type="entry name" value="HAD_2"/>
    <property type="match status" value="1"/>
</dbReference>
<dbReference type="PANTHER" id="PTHR43434">
    <property type="entry name" value="PHOSPHOGLYCOLATE PHOSPHATASE"/>
    <property type="match status" value="1"/>
</dbReference>
<dbReference type="InterPro" id="IPR023214">
    <property type="entry name" value="HAD_sf"/>
</dbReference>
<sequence>MFIKGEFFFFFYYIVLEIAQIQLTSCYNVHMKYKNYIWDLGGTLLNNYESSSHAFAAALWQSADRIVLHEDIYNALKVSTDYAVNTFARDIPDFLTTYKKLEAETLKRPILFPGASKVLSVLMENGRQNFMISHRDSQVMAILKKAHIDQFFIEVVTADNGFSRKPAPDSIYYLLKKYKLNPDETVMIGDRPIDIEAGLAAGVQTVFFDTKKTDPRASQNIQNLTELLGL</sequence>
<dbReference type="Proteomes" id="UP000218181">
    <property type="component" value="Unassembled WGS sequence"/>
</dbReference>
<organism evidence="1 2">
    <name type="scientific">Lactococcus fujiensis JCM 16395</name>
    <dbReference type="NCBI Taxonomy" id="1291764"/>
    <lineage>
        <taxon>Bacteria</taxon>
        <taxon>Bacillati</taxon>
        <taxon>Bacillota</taxon>
        <taxon>Bacilli</taxon>
        <taxon>Lactobacillales</taxon>
        <taxon>Streptococcaceae</taxon>
        <taxon>Lactococcus</taxon>
    </lineage>
</organism>
<protein>
    <submittedName>
        <fullName evidence="1">DNA gyrase subunit B</fullName>
    </submittedName>
</protein>
<dbReference type="InterPro" id="IPR006439">
    <property type="entry name" value="HAD-SF_hydro_IA"/>
</dbReference>
<evidence type="ECO:0000313" key="1">
    <source>
        <dbReference type="EMBL" id="PCS00888.1"/>
    </source>
</evidence>
<dbReference type="InterPro" id="IPR050155">
    <property type="entry name" value="HAD-like_hydrolase_sf"/>
</dbReference>
<accession>A0A2A5RNJ5</accession>
<dbReference type="SUPFAM" id="SSF56784">
    <property type="entry name" value="HAD-like"/>
    <property type="match status" value="1"/>
</dbReference>
<keyword evidence="2" id="KW-1185">Reference proteome</keyword>
<dbReference type="NCBIfam" id="TIGR01549">
    <property type="entry name" value="HAD-SF-IA-v1"/>
    <property type="match status" value="1"/>
</dbReference>
<dbReference type="InterPro" id="IPR036412">
    <property type="entry name" value="HAD-like_sf"/>
</dbReference>
<dbReference type="InterPro" id="IPR041492">
    <property type="entry name" value="HAD_2"/>
</dbReference>
<dbReference type="CDD" id="cd07523">
    <property type="entry name" value="HAD_YsbA-like"/>
    <property type="match status" value="1"/>
</dbReference>
<gene>
    <name evidence="1" type="ORF">RT41_GL000678</name>
</gene>
<dbReference type="Gene3D" id="1.10.150.240">
    <property type="entry name" value="Putative phosphatase, domain 2"/>
    <property type="match status" value="1"/>
</dbReference>
<comment type="caution">
    <text evidence="1">The sequence shown here is derived from an EMBL/GenBank/DDBJ whole genome shotgun (WGS) entry which is preliminary data.</text>
</comment>
<dbReference type="SFLD" id="SFLDG01129">
    <property type="entry name" value="C1.5:_HAD__Beta-PGM__Phosphata"/>
    <property type="match status" value="1"/>
</dbReference>
<dbReference type="GO" id="GO:0005829">
    <property type="term" value="C:cytosol"/>
    <property type="evidence" value="ECO:0007669"/>
    <property type="project" value="TreeGrafter"/>
</dbReference>
<dbReference type="STRING" id="1291764.GCA_001311235_01273"/>
<dbReference type="PANTHER" id="PTHR43434:SF25">
    <property type="entry name" value="PHOSPHOGLYCOLATE PHOSPHATASE"/>
    <property type="match status" value="1"/>
</dbReference>
<proteinExistence type="predicted"/>
<reference evidence="1 2" key="1">
    <citation type="submission" date="2014-12" db="EMBL/GenBank/DDBJ databases">
        <title>Draft genome sequences of 10 type strains of Lactococcus.</title>
        <authorList>
            <person name="Sun Z."/>
            <person name="Zhong Z."/>
            <person name="Liu W."/>
            <person name="Zhang W."/>
            <person name="Zhang H."/>
        </authorList>
    </citation>
    <scope>NUCLEOTIDE SEQUENCE [LARGE SCALE GENOMIC DNA]</scope>
    <source>
        <strain evidence="1 2">JCM 16395</strain>
    </source>
</reference>
<dbReference type="InterPro" id="IPR023198">
    <property type="entry name" value="PGP-like_dom2"/>
</dbReference>
<evidence type="ECO:0000313" key="2">
    <source>
        <dbReference type="Proteomes" id="UP000218181"/>
    </source>
</evidence>
<name>A0A2A5RNJ5_9LACT</name>
<dbReference type="GO" id="GO:0006281">
    <property type="term" value="P:DNA repair"/>
    <property type="evidence" value="ECO:0007669"/>
    <property type="project" value="TreeGrafter"/>
</dbReference>
<dbReference type="Gene3D" id="3.40.50.1000">
    <property type="entry name" value="HAD superfamily/HAD-like"/>
    <property type="match status" value="1"/>
</dbReference>
<dbReference type="EMBL" id="JXJU01000002">
    <property type="protein sequence ID" value="PCS00888.1"/>
    <property type="molecule type" value="Genomic_DNA"/>
</dbReference>
<dbReference type="GO" id="GO:0008967">
    <property type="term" value="F:phosphoglycolate phosphatase activity"/>
    <property type="evidence" value="ECO:0007669"/>
    <property type="project" value="TreeGrafter"/>
</dbReference>
<dbReference type="AlphaFoldDB" id="A0A2A5RNJ5"/>
<dbReference type="SFLD" id="SFLDS00003">
    <property type="entry name" value="Haloacid_Dehalogenase"/>
    <property type="match status" value="1"/>
</dbReference>